<evidence type="ECO:0000259" key="2">
    <source>
        <dbReference type="Pfam" id="PF00535"/>
    </source>
</evidence>
<dbReference type="Proteomes" id="UP001145050">
    <property type="component" value="Unassembled WGS sequence"/>
</dbReference>
<evidence type="ECO:0000313" key="4">
    <source>
        <dbReference type="Proteomes" id="UP001145050"/>
    </source>
</evidence>
<dbReference type="EMBL" id="JAMQKB010000001">
    <property type="protein sequence ID" value="MDC3423505.1"/>
    <property type="molecule type" value="Genomic_DNA"/>
</dbReference>
<dbReference type="GO" id="GO:0016758">
    <property type="term" value="F:hexosyltransferase activity"/>
    <property type="evidence" value="ECO:0007669"/>
    <property type="project" value="UniProtKB-ARBA"/>
</dbReference>
<comment type="similarity">
    <text evidence="1">Belongs to the glycosyltransferase 2 family.</text>
</comment>
<dbReference type="SUPFAM" id="SSF53448">
    <property type="entry name" value="Nucleotide-diphospho-sugar transferases"/>
    <property type="match status" value="1"/>
</dbReference>
<organism evidence="3 4">
    <name type="scientific">Terrihalobacillus insolitus</name>
    <dbReference type="NCBI Taxonomy" id="2950438"/>
    <lineage>
        <taxon>Bacteria</taxon>
        <taxon>Bacillati</taxon>
        <taxon>Bacillota</taxon>
        <taxon>Bacilli</taxon>
        <taxon>Bacillales</taxon>
        <taxon>Bacillaceae</taxon>
        <taxon>Terrihalobacillus</taxon>
    </lineage>
</organism>
<feature type="domain" description="Glycosyltransferase 2-like" evidence="2">
    <location>
        <begin position="38"/>
        <end position="168"/>
    </location>
</feature>
<dbReference type="RefSeq" id="WP_272435199.1">
    <property type="nucleotide sequence ID" value="NZ_JAMQKB010000001.1"/>
</dbReference>
<dbReference type="InterPro" id="IPR001173">
    <property type="entry name" value="Glyco_trans_2-like"/>
</dbReference>
<accession>A0A9X4AMH6</accession>
<dbReference type="InterPro" id="IPR029044">
    <property type="entry name" value="Nucleotide-diphossugar_trans"/>
</dbReference>
<sequence length="345" mass="39689">MNSEYQERINEIENLIEKINHTQVPSTSLYTPFKPGISVIIPTYKGEEYISNCLESIVNQTLSSMFYEVIVVINGAKDATETIIDNLIKENHIDNITVLYEPLASVTNARNVGIELANREFTVFVDDDDFISENYLEKMYQYSRHNSVAISQIVDIDQDGNYSYDNTVNNQIIKAEELNYNNLNSLGHVMSMNACKCLPTYIVKNHKFVDLRSGEDVVFTTALFTTNKLNVKIIPTQEKAIYYRLVKDGSISRQHHTFDFCITQRLEVISYLDALLSKLEDAHHAEFVRRKIRGQLSFVRKYLSDNSQETSRVKNEISKHSFSDITHKAMDEVMKVNARKDDNII</sequence>
<gene>
    <name evidence="3" type="ORF">NC797_03160</name>
</gene>
<dbReference type="PANTHER" id="PTHR22916:SF3">
    <property type="entry name" value="UDP-GLCNAC:BETAGAL BETA-1,3-N-ACETYLGLUCOSAMINYLTRANSFERASE-LIKE PROTEIN 1"/>
    <property type="match status" value="1"/>
</dbReference>
<dbReference type="Gene3D" id="3.90.550.10">
    <property type="entry name" value="Spore Coat Polysaccharide Biosynthesis Protein SpsA, Chain A"/>
    <property type="match status" value="1"/>
</dbReference>
<keyword evidence="3" id="KW-0328">Glycosyltransferase</keyword>
<keyword evidence="3" id="KW-0808">Transferase</keyword>
<proteinExistence type="inferred from homology"/>
<keyword evidence="4" id="KW-1185">Reference proteome</keyword>
<dbReference type="EC" id="2.4.-.-" evidence="3"/>
<dbReference type="CDD" id="cd00761">
    <property type="entry name" value="Glyco_tranf_GTA_type"/>
    <property type="match status" value="1"/>
</dbReference>
<name>A0A9X4AMH6_9BACI</name>
<dbReference type="AlphaFoldDB" id="A0A9X4AMH6"/>
<protein>
    <submittedName>
        <fullName evidence="3">Glycosyltransferase</fullName>
        <ecNumber evidence="3">2.4.-.-</ecNumber>
    </submittedName>
</protein>
<comment type="caution">
    <text evidence="3">The sequence shown here is derived from an EMBL/GenBank/DDBJ whole genome shotgun (WGS) entry which is preliminary data.</text>
</comment>
<evidence type="ECO:0000313" key="3">
    <source>
        <dbReference type="EMBL" id="MDC3423505.1"/>
    </source>
</evidence>
<dbReference type="Pfam" id="PF00535">
    <property type="entry name" value="Glycos_transf_2"/>
    <property type="match status" value="1"/>
</dbReference>
<dbReference type="PANTHER" id="PTHR22916">
    <property type="entry name" value="GLYCOSYLTRANSFERASE"/>
    <property type="match status" value="1"/>
</dbReference>
<evidence type="ECO:0000256" key="1">
    <source>
        <dbReference type="ARBA" id="ARBA00006739"/>
    </source>
</evidence>
<reference evidence="3" key="1">
    <citation type="submission" date="2022-06" db="EMBL/GenBank/DDBJ databases">
        <title>Aquibacillus sp. a new bacterium isolated from soil saline samples.</title>
        <authorList>
            <person name="Galisteo C."/>
            <person name="De La Haba R."/>
            <person name="Sanchez-Porro C."/>
            <person name="Ventosa A."/>
        </authorList>
    </citation>
    <scope>NUCLEOTIDE SEQUENCE</scope>
    <source>
        <strain evidence="3">3ASR75-11</strain>
    </source>
</reference>